<feature type="binding site" evidence="4">
    <location>
        <position position="100"/>
    </location>
    <ligand>
        <name>Zn(2+)</name>
        <dbReference type="ChEBI" id="CHEBI:29105"/>
    </ligand>
</feature>
<protein>
    <recommendedName>
        <fullName evidence="6">Deacetylase sirtuin-type domain-containing protein</fullName>
    </recommendedName>
</protein>
<organism evidence="7">
    <name type="scientific">Arcella intermedia</name>
    <dbReference type="NCBI Taxonomy" id="1963864"/>
    <lineage>
        <taxon>Eukaryota</taxon>
        <taxon>Amoebozoa</taxon>
        <taxon>Tubulinea</taxon>
        <taxon>Elardia</taxon>
        <taxon>Arcellinida</taxon>
        <taxon>Sphaerothecina</taxon>
        <taxon>Arcellidae</taxon>
        <taxon>Arcella</taxon>
    </lineage>
</organism>
<dbReference type="PROSITE" id="PS50305">
    <property type="entry name" value="SIRTUIN"/>
    <property type="match status" value="1"/>
</dbReference>
<dbReference type="GO" id="GO:0005634">
    <property type="term" value="C:nucleus"/>
    <property type="evidence" value="ECO:0007669"/>
    <property type="project" value="TreeGrafter"/>
</dbReference>
<evidence type="ECO:0000256" key="4">
    <source>
        <dbReference type="PROSITE-ProRule" id="PRU00236"/>
    </source>
</evidence>
<keyword evidence="3" id="KW-0520">NAD</keyword>
<feature type="transmembrane region" description="Helical" evidence="5">
    <location>
        <begin position="272"/>
        <end position="296"/>
    </location>
</feature>
<dbReference type="GO" id="GO:0017136">
    <property type="term" value="F:histone deacetylase activity, NAD-dependent"/>
    <property type="evidence" value="ECO:0007669"/>
    <property type="project" value="TreeGrafter"/>
</dbReference>
<dbReference type="Gene3D" id="3.40.50.1220">
    <property type="entry name" value="TPP-binding domain"/>
    <property type="match status" value="1"/>
</dbReference>
<dbReference type="InterPro" id="IPR029035">
    <property type="entry name" value="DHS-like_NAD/FAD-binding_dom"/>
</dbReference>
<dbReference type="InterPro" id="IPR050134">
    <property type="entry name" value="NAD-dep_sirtuin_deacylases"/>
</dbReference>
<reference evidence="7" key="1">
    <citation type="journal article" date="2020" name="J. Eukaryot. Microbiol.">
        <title>De novo Sequencing, Assembly and Annotation of the Transcriptome for the Free-Living Testate Amoeba Arcella intermedia.</title>
        <authorList>
            <person name="Ribeiro G.M."/>
            <person name="Porfirio-Sousa A.L."/>
            <person name="Maurer-Alcala X.X."/>
            <person name="Katz L.A."/>
            <person name="Lahr D.J.G."/>
        </authorList>
    </citation>
    <scope>NUCLEOTIDE SEQUENCE</scope>
</reference>
<keyword evidence="4" id="KW-0862">Zinc</keyword>
<evidence type="ECO:0000313" key="7">
    <source>
        <dbReference type="EMBL" id="NDV33927.1"/>
    </source>
</evidence>
<keyword evidence="4" id="KW-0479">Metal-binding</keyword>
<evidence type="ECO:0000256" key="2">
    <source>
        <dbReference type="ARBA" id="ARBA00022679"/>
    </source>
</evidence>
<dbReference type="GO" id="GO:0070403">
    <property type="term" value="F:NAD+ binding"/>
    <property type="evidence" value="ECO:0007669"/>
    <property type="project" value="InterPro"/>
</dbReference>
<dbReference type="SUPFAM" id="SSF52467">
    <property type="entry name" value="DHS-like NAD/FAD-binding domain"/>
    <property type="match status" value="1"/>
</dbReference>
<keyword evidence="5" id="KW-0472">Membrane</keyword>
<comment type="similarity">
    <text evidence="1">Belongs to the sirtuin family.</text>
</comment>
<feature type="binding site" evidence="4">
    <location>
        <position position="132"/>
    </location>
    <ligand>
        <name>Zn(2+)</name>
        <dbReference type="ChEBI" id="CHEBI:29105"/>
    </ligand>
</feature>
<feature type="binding site" evidence="4">
    <location>
        <position position="103"/>
    </location>
    <ligand>
        <name>Zn(2+)</name>
        <dbReference type="ChEBI" id="CHEBI:29105"/>
    </ligand>
</feature>
<dbReference type="GO" id="GO:0046872">
    <property type="term" value="F:metal ion binding"/>
    <property type="evidence" value="ECO:0007669"/>
    <property type="project" value="UniProtKB-KW"/>
</dbReference>
<keyword evidence="5" id="KW-1133">Transmembrane helix</keyword>
<dbReference type="Pfam" id="PF02146">
    <property type="entry name" value="SIR2"/>
    <property type="match status" value="1"/>
</dbReference>
<keyword evidence="2" id="KW-0808">Transferase</keyword>
<accession>A0A6B2LAT8</accession>
<feature type="binding site" evidence="4">
    <location>
        <position position="126"/>
    </location>
    <ligand>
        <name>Zn(2+)</name>
        <dbReference type="ChEBI" id="CHEBI:29105"/>
    </ligand>
</feature>
<evidence type="ECO:0000256" key="1">
    <source>
        <dbReference type="ARBA" id="ARBA00006988"/>
    </source>
</evidence>
<dbReference type="InterPro" id="IPR026590">
    <property type="entry name" value="Ssirtuin_cat_dom"/>
</dbReference>
<dbReference type="PANTHER" id="PTHR11085">
    <property type="entry name" value="NAD-DEPENDENT PROTEIN DEACYLASE SIRTUIN-5, MITOCHONDRIAL-RELATED"/>
    <property type="match status" value="1"/>
</dbReference>
<feature type="active site" description="Proton acceptor" evidence="4">
    <location>
        <position position="92"/>
    </location>
</feature>
<feature type="domain" description="Deacetylase sirtuin-type" evidence="6">
    <location>
        <begin position="1"/>
        <end position="230"/>
    </location>
</feature>
<keyword evidence="5" id="KW-0812">Transmembrane</keyword>
<dbReference type="Gene3D" id="2.20.28.200">
    <property type="match status" value="1"/>
</dbReference>
<dbReference type="AlphaFoldDB" id="A0A6B2LAT8"/>
<dbReference type="PANTHER" id="PTHR11085:SF10">
    <property type="entry name" value="NAD-DEPENDENT PROTEIN DEACYLASE SIRTUIN-5, MITOCHONDRIAL-RELATED"/>
    <property type="match status" value="1"/>
</dbReference>
<evidence type="ECO:0000259" key="6">
    <source>
        <dbReference type="PROSITE" id="PS50305"/>
    </source>
</evidence>
<dbReference type="InterPro" id="IPR003000">
    <property type="entry name" value="Sirtuin"/>
</dbReference>
<evidence type="ECO:0000256" key="3">
    <source>
        <dbReference type="ARBA" id="ARBA00023027"/>
    </source>
</evidence>
<dbReference type="EMBL" id="GIBP01004958">
    <property type="protein sequence ID" value="NDV33927.1"/>
    <property type="molecule type" value="Transcribed_RNA"/>
</dbReference>
<evidence type="ECO:0000256" key="5">
    <source>
        <dbReference type="SAM" id="Phobius"/>
    </source>
</evidence>
<sequence>MKEAKHCVAFTGAGISTSANIPDFRGPRGVWTQRERGGVSKGKNVMEAVPTFAHYAITELVKRGLIKFVITTNMDCLHIRSGLPRHLIIEQHGNVNKEVCVNCGTQHWRSYETTSTVLKTRDHYTCRYCNWCGGKLRDTIVHFSENWSEEHTEALSLHHSRKCDLALIMGTSMNVQPNATFPEECLKKTPPGKMVLVNLQKTPYDHVVNMRVFSKTDNFMFLLMKELGIENFESVQEDIRDQWDKMTEQDMDRYYETAYGVKRKNKKKRNNIAIPTSLYLAASLLLSLSVVVGVWYKNK</sequence>
<proteinExistence type="inferred from homology"/>
<name>A0A6B2LAT8_9EUKA</name>